<keyword evidence="2" id="KW-0813">Transport</keyword>
<feature type="transmembrane region" description="Helical" evidence="8">
    <location>
        <begin position="115"/>
        <end position="133"/>
    </location>
</feature>
<accession>A0AAV9GLN2</accession>
<evidence type="ECO:0000256" key="5">
    <source>
        <dbReference type="ARBA" id="ARBA00023136"/>
    </source>
</evidence>
<dbReference type="GO" id="GO:0022857">
    <property type="term" value="F:transmembrane transporter activity"/>
    <property type="evidence" value="ECO:0007669"/>
    <property type="project" value="InterPro"/>
</dbReference>
<comment type="caution">
    <text evidence="9">The sequence shown here is derived from an EMBL/GenBank/DDBJ whole genome shotgun (WGS) entry which is preliminary data.</text>
</comment>
<keyword evidence="5 8" id="KW-0472">Membrane</keyword>
<evidence type="ECO:0000256" key="2">
    <source>
        <dbReference type="ARBA" id="ARBA00022448"/>
    </source>
</evidence>
<protein>
    <submittedName>
        <fullName evidence="9">Major facilitator superfamily domain-containing protein</fullName>
    </submittedName>
</protein>
<dbReference type="Gene3D" id="1.20.1250.20">
    <property type="entry name" value="MFS general substrate transporter like domains"/>
    <property type="match status" value="1"/>
</dbReference>
<dbReference type="EMBL" id="MU865936">
    <property type="protein sequence ID" value="KAK4449719.1"/>
    <property type="molecule type" value="Genomic_DNA"/>
</dbReference>
<evidence type="ECO:0000256" key="3">
    <source>
        <dbReference type="ARBA" id="ARBA00022692"/>
    </source>
</evidence>
<dbReference type="PANTHER" id="PTHR23501:SF187">
    <property type="entry name" value="MAJOR FACILITATOR SUPERFAMILY (MFS) PROFILE DOMAIN-CONTAINING PROTEIN"/>
    <property type="match status" value="1"/>
</dbReference>
<keyword evidence="3 8" id="KW-0812">Transmembrane</keyword>
<evidence type="ECO:0000256" key="7">
    <source>
        <dbReference type="SAM" id="MobiDB-lite"/>
    </source>
</evidence>
<feature type="transmembrane region" description="Helical" evidence="8">
    <location>
        <begin position="348"/>
        <end position="372"/>
    </location>
</feature>
<feature type="transmembrane region" description="Helical" evidence="8">
    <location>
        <begin position="519"/>
        <end position="538"/>
    </location>
</feature>
<gene>
    <name evidence="9" type="ORF">QBC34DRAFT_438142</name>
</gene>
<evidence type="ECO:0000256" key="4">
    <source>
        <dbReference type="ARBA" id="ARBA00022989"/>
    </source>
</evidence>
<proteinExistence type="predicted"/>
<evidence type="ECO:0000313" key="9">
    <source>
        <dbReference type="EMBL" id="KAK4449719.1"/>
    </source>
</evidence>
<evidence type="ECO:0000313" key="10">
    <source>
        <dbReference type="Proteomes" id="UP001321760"/>
    </source>
</evidence>
<feature type="transmembrane region" description="Helical" evidence="8">
    <location>
        <begin position="203"/>
        <end position="223"/>
    </location>
</feature>
<comment type="subcellular location">
    <subcellularLocation>
        <location evidence="1">Membrane</location>
        <topology evidence="1">Multi-pass membrane protein</topology>
    </subcellularLocation>
</comment>
<evidence type="ECO:0000256" key="1">
    <source>
        <dbReference type="ARBA" id="ARBA00004141"/>
    </source>
</evidence>
<reference evidence="9" key="1">
    <citation type="journal article" date="2023" name="Mol. Phylogenet. Evol.">
        <title>Genome-scale phylogeny and comparative genomics of the fungal order Sordariales.</title>
        <authorList>
            <person name="Hensen N."/>
            <person name="Bonometti L."/>
            <person name="Westerberg I."/>
            <person name="Brannstrom I.O."/>
            <person name="Guillou S."/>
            <person name="Cros-Aarteil S."/>
            <person name="Calhoun S."/>
            <person name="Haridas S."/>
            <person name="Kuo A."/>
            <person name="Mondo S."/>
            <person name="Pangilinan J."/>
            <person name="Riley R."/>
            <person name="LaButti K."/>
            <person name="Andreopoulos B."/>
            <person name="Lipzen A."/>
            <person name="Chen C."/>
            <person name="Yan M."/>
            <person name="Daum C."/>
            <person name="Ng V."/>
            <person name="Clum A."/>
            <person name="Steindorff A."/>
            <person name="Ohm R.A."/>
            <person name="Martin F."/>
            <person name="Silar P."/>
            <person name="Natvig D.O."/>
            <person name="Lalanne C."/>
            <person name="Gautier V."/>
            <person name="Ament-Velasquez S.L."/>
            <person name="Kruys A."/>
            <person name="Hutchinson M.I."/>
            <person name="Powell A.J."/>
            <person name="Barry K."/>
            <person name="Miller A.N."/>
            <person name="Grigoriev I.V."/>
            <person name="Debuchy R."/>
            <person name="Gladieux P."/>
            <person name="Hiltunen Thoren M."/>
            <person name="Johannesson H."/>
        </authorList>
    </citation>
    <scope>NUCLEOTIDE SEQUENCE</scope>
    <source>
        <strain evidence="9">PSN243</strain>
    </source>
</reference>
<dbReference type="InterPro" id="IPR011701">
    <property type="entry name" value="MFS"/>
</dbReference>
<feature type="region of interest" description="Disordered" evidence="7">
    <location>
        <begin position="554"/>
        <end position="584"/>
    </location>
</feature>
<feature type="transmembrane region" description="Helical" evidence="8">
    <location>
        <begin position="243"/>
        <end position="261"/>
    </location>
</feature>
<dbReference type="PRINTS" id="PR01036">
    <property type="entry name" value="TCRTETB"/>
</dbReference>
<keyword evidence="6" id="KW-0325">Glycoprotein</keyword>
<feature type="transmembrane region" description="Helical" evidence="8">
    <location>
        <begin position="173"/>
        <end position="191"/>
    </location>
</feature>
<dbReference type="GO" id="GO:0005886">
    <property type="term" value="C:plasma membrane"/>
    <property type="evidence" value="ECO:0007669"/>
    <property type="project" value="TreeGrafter"/>
</dbReference>
<dbReference type="PANTHER" id="PTHR23501">
    <property type="entry name" value="MAJOR FACILITATOR SUPERFAMILY"/>
    <property type="match status" value="1"/>
</dbReference>
<dbReference type="AlphaFoldDB" id="A0AAV9GLN2"/>
<feature type="transmembrane region" description="Helical" evidence="8">
    <location>
        <begin position="312"/>
        <end position="336"/>
    </location>
</feature>
<feature type="transmembrane region" description="Helical" evidence="8">
    <location>
        <begin position="84"/>
        <end position="103"/>
    </location>
</feature>
<evidence type="ECO:0000256" key="6">
    <source>
        <dbReference type="ARBA" id="ARBA00023180"/>
    </source>
</evidence>
<evidence type="ECO:0000256" key="8">
    <source>
        <dbReference type="SAM" id="Phobius"/>
    </source>
</evidence>
<organism evidence="9 10">
    <name type="scientific">Podospora aff. communis PSN243</name>
    <dbReference type="NCBI Taxonomy" id="3040156"/>
    <lineage>
        <taxon>Eukaryota</taxon>
        <taxon>Fungi</taxon>
        <taxon>Dikarya</taxon>
        <taxon>Ascomycota</taxon>
        <taxon>Pezizomycotina</taxon>
        <taxon>Sordariomycetes</taxon>
        <taxon>Sordariomycetidae</taxon>
        <taxon>Sordariales</taxon>
        <taxon>Podosporaceae</taxon>
        <taxon>Podospora</taxon>
    </lineage>
</organism>
<sequence>MERDIQELSELNIRIYRTARTIDTEATHTPLITEVEAQDTHHGWRFWAIFAALSITSILSALDISVISTALPTITKDLAGSTSAFVWVATAYLVTSVAFQPLYGQTANVFGRRSLTIAATILFAVGSAISGAARNINMLIAGRAIQGIGGGGINILVEIIVCDLVPLRERPKYLGVIFVSFAVAMGLGPVIGGIMTQRVSWRWIFYMNLPIAGAALILLFLFLHVEYNKDSFSNLIRRVDFMGNALLIASVVSVLLSLTWGGTESPWSSARTLVPLILGLAGHVAFLVVESIPSLVREPTMPLRLFSNRTSLGSFGLTFIHAVLTGWILFFLPLYFQSALEASPTASGVNLLPTAVGIIPFAIVAGAGVSILGKYRPFQFAGIALITITFGLFTMLNETSSTGYWVGTQILGAAGCGLLLTTTLPAIQAPLAEADQAVATATWGFLRSFGAVWGVSIPAAIFNSRVNALIESVDDLPLRAVLVDGGAYAMASKEFMQALNPTPNIKKQVVDVYVAALRLTWQVGIAFGLLGFIVALVVKEVPMREQLETDYGMTAADGAAKQEDSERNGESDEKQRVSTLASIE</sequence>
<dbReference type="Proteomes" id="UP001321760">
    <property type="component" value="Unassembled WGS sequence"/>
</dbReference>
<feature type="compositionally biased region" description="Basic and acidic residues" evidence="7">
    <location>
        <begin position="560"/>
        <end position="576"/>
    </location>
</feature>
<feature type="transmembrane region" description="Helical" evidence="8">
    <location>
        <begin position="273"/>
        <end position="292"/>
    </location>
</feature>
<feature type="transmembrane region" description="Helical" evidence="8">
    <location>
        <begin position="403"/>
        <end position="427"/>
    </location>
</feature>
<feature type="transmembrane region" description="Helical" evidence="8">
    <location>
        <begin position="145"/>
        <end position="167"/>
    </location>
</feature>
<dbReference type="InterPro" id="IPR036259">
    <property type="entry name" value="MFS_trans_sf"/>
</dbReference>
<feature type="transmembrane region" description="Helical" evidence="8">
    <location>
        <begin position="378"/>
        <end position="396"/>
    </location>
</feature>
<dbReference type="Pfam" id="PF07690">
    <property type="entry name" value="MFS_1"/>
    <property type="match status" value="1"/>
</dbReference>
<reference evidence="9" key="2">
    <citation type="submission" date="2023-05" db="EMBL/GenBank/DDBJ databases">
        <authorList>
            <consortium name="Lawrence Berkeley National Laboratory"/>
            <person name="Steindorff A."/>
            <person name="Hensen N."/>
            <person name="Bonometti L."/>
            <person name="Westerberg I."/>
            <person name="Brannstrom I.O."/>
            <person name="Guillou S."/>
            <person name="Cros-Aarteil S."/>
            <person name="Calhoun S."/>
            <person name="Haridas S."/>
            <person name="Kuo A."/>
            <person name="Mondo S."/>
            <person name="Pangilinan J."/>
            <person name="Riley R."/>
            <person name="Labutti K."/>
            <person name="Andreopoulos B."/>
            <person name="Lipzen A."/>
            <person name="Chen C."/>
            <person name="Yanf M."/>
            <person name="Daum C."/>
            <person name="Ng V."/>
            <person name="Clum A."/>
            <person name="Ohm R."/>
            <person name="Martin F."/>
            <person name="Silar P."/>
            <person name="Natvig D."/>
            <person name="Lalanne C."/>
            <person name="Gautier V."/>
            <person name="Ament-Velasquez S.L."/>
            <person name="Kruys A."/>
            <person name="Hutchinson M.I."/>
            <person name="Powell A.J."/>
            <person name="Barry K."/>
            <person name="Miller A.N."/>
            <person name="Grigoriev I.V."/>
            <person name="Debuchy R."/>
            <person name="Gladieux P."/>
            <person name="Thoren M.H."/>
            <person name="Johannesson H."/>
        </authorList>
    </citation>
    <scope>NUCLEOTIDE SEQUENCE</scope>
    <source>
        <strain evidence="9">PSN243</strain>
    </source>
</reference>
<feature type="transmembrane region" description="Helical" evidence="8">
    <location>
        <begin position="46"/>
        <end position="72"/>
    </location>
</feature>
<dbReference type="SUPFAM" id="SSF103473">
    <property type="entry name" value="MFS general substrate transporter"/>
    <property type="match status" value="1"/>
</dbReference>
<keyword evidence="4 8" id="KW-1133">Transmembrane helix</keyword>
<keyword evidence="10" id="KW-1185">Reference proteome</keyword>
<dbReference type="Gene3D" id="1.20.1720.10">
    <property type="entry name" value="Multidrug resistance protein D"/>
    <property type="match status" value="1"/>
</dbReference>
<name>A0AAV9GLN2_9PEZI</name>